<dbReference type="Pfam" id="PF11797">
    <property type="entry name" value="WxLIP_HBD"/>
    <property type="match status" value="1"/>
</dbReference>
<evidence type="ECO:0000313" key="5">
    <source>
        <dbReference type="EMBL" id="KIU21111.1"/>
    </source>
</evidence>
<proteinExistence type="predicted"/>
<evidence type="ECO:0000256" key="2">
    <source>
        <dbReference type="SAM" id="SignalP"/>
    </source>
</evidence>
<keyword evidence="6" id="KW-1185">Reference proteome</keyword>
<keyword evidence="2" id="KW-0732">Signal</keyword>
<accession>A0A0D1KHN1</accession>
<dbReference type="EMBL" id="JWHU01000012">
    <property type="protein sequence ID" value="KIU21111.1"/>
    <property type="molecule type" value="Genomic_DNA"/>
</dbReference>
<dbReference type="PATRIC" id="fig|137591.25.peg.840"/>
<comment type="caution">
    <text evidence="5">The sequence shown here is derived from an EMBL/GenBank/DDBJ whole genome shotgun (WGS) entry which is preliminary data.</text>
</comment>
<dbReference type="InterPro" id="IPR021759">
    <property type="entry name" value="WxLIP_HBD"/>
</dbReference>
<evidence type="ECO:0000259" key="3">
    <source>
        <dbReference type="Pfam" id="PF06030"/>
    </source>
</evidence>
<feature type="transmembrane region" description="Helical" evidence="1">
    <location>
        <begin position="324"/>
        <end position="348"/>
    </location>
</feature>
<evidence type="ECO:0000313" key="6">
    <source>
        <dbReference type="Proteomes" id="UP000032287"/>
    </source>
</evidence>
<evidence type="ECO:0000259" key="4">
    <source>
        <dbReference type="Pfam" id="PF11797"/>
    </source>
</evidence>
<gene>
    <name evidence="5" type="ORF">QX99_00869</name>
</gene>
<organism evidence="5 6">
    <name type="scientific">Weissella cibaria</name>
    <dbReference type="NCBI Taxonomy" id="137591"/>
    <lineage>
        <taxon>Bacteria</taxon>
        <taxon>Bacillati</taxon>
        <taxon>Bacillota</taxon>
        <taxon>Bacilli</taxon>
        <taxon>Lactobacillales</taxon>
        <taxon>Lactobacillaceae</taxon>
        <taxon>Weissella</taxon>
    </lineage>
</organism>
<dbReference type="Pfam" id="PF06030">
    <property type="entry name" value="WxLIP_PGBD"/>
    <property type="match status" value="1"/>
</dbReference>
<feature type="domain" description="WxL Interacting Protein peptidoglycan binding" evidence="3">
    <location>
        <begin position="30"/>
        <end position="148"/>
    </location>
</feature>
<protein>
    <submittedName>
        <fullName evidence="5">Uncharacterized protein</fullName>
    </submittedName>
</protein>
<dbReference type="Gene3D" id="2.60.40.1710">
    <property type="entry name" value="Subtilisin-like superfamily"/>
    <property type="match status" value="1"/>
</dbReference>
<keyword evidence="1" id="KW-0812">Transmembrane</keyword>
<reference evidence="5 6" key="1">
    <citation type="journal article" date="2015" name="Microbiology (Mosc.)">
        <title>Genomics of the Weissella cibaria species with an examination of its metabolic traits.</title>
        <authorList>
            <person name="Lynch K.M."/>
            <person name="Lucid A."/>
            <person name="Arendt E.K."/>
            <person name="Sleator R.D."/>
            <person name="Lucey B."/>
            <person name="Coffey A."/>
        </authorList>
    </citation>
    <scope>NUCLEOTIDE SEQUENCE [LARGE SCALE GENOMIC DNA]</scope>
    <source>
        <strain evidence="5 6">MG1</strain>
    </source>
</reference>
<sequence length="364" mass="39505" precursor="true">MNIKRVALAGAALLMGILPFSTAHAAGSDFSVQAVVPATQIDKSNTSYFDLKLNPGQQEKLTFNLQNTSNKDITIDVTAGTAGTSNAGAVDYTANGPFDASLPDQLGKYMQAPEKVTIPAKQTQAVNVQLTMPNKAVTGVMAGGVHFLEEVQNAQKAGSGMNINSVLSYTVAVLARNTTDNNDVADTLNTCRVAPVSKNGHTTINAEVSNPKQALLNRLEITGKVRDAEGKVAYKGSQKMMQMAPNSKFDFTMDSNGQRLAAGKYTATYTAFWSENVNGKYADATGIRFDYRKDWTETFTVTAYQAKKFNDNDAMIKAKGSLPVIMWVIIGVVVLLVLVIVGLIWFILAKRRKEEREENMDKLK</sequence>
<keyword evidence="1" id="KW-0472">Membrane</keyword>
<feature type="chain" id="PRO_5005427823" evidence="2">
    <location>
        <begin position="26"/>
        <end position="364"/>
    </location>
</feature>
<dbReference type="Proteomes" id="UP000032287">
    <property type="component" value="Unassembled WGS sequence"/>
</dbReference>
<dbReference type="AlphaFoldDB" id="A0A0D1KHN1"/>
<name>A0A0D1KHN1_9LACO</name>
<keyword evidence="1" id="KW-1133">Transmembrane helix</keyword>
<dbReference type="RefSeq" id="WP_043707683.1">
    <property type="nucleotide sequence ID" value="NZ_JALOCT010000004.1"/>
</dbReference>
<evidence type="ECO:0000256" key="1">
    <source>
        <dbReference type="SAM" id="Phobius"/>
    </source>
</evidence>
<dbReference type="InterPro" id="IPR010317">
    <property type="entry name" value="WxLIP_PGBD"/>
</dbReference>
<feature type="signal peptide" evidence="2">
    <location>
        <begin position="1"/>
        <end position="25"/>
    </location>
</feature>
<feature type="domain" description="WxL Interacting Protein host binding" evidence="4">
    <location>
        <begin position="159"/>
        <end position="310"/>
    </location>
</feature>